<keyword evidence="3" id="KW-1185">Reference proteome</keyword>
<evidence type="ECO:0008006" key="4">
    <source>
        <dbReference type="Google" id="ProtNLM"/>
    </source>
</evidence>
<dbReference type="PANTHER" id="PTHR33088">
    <property type="entry name" value="MUCIN-2"/>
    <property type="match status" value="1"/>
</dbReference>
<evidence type="ECO:0000313" key="3">
    <source>
        <dbReference type="Proteomes" id="UP000585474"/>
    </source>
</evidence>
<comment type="caution">
    <text evidence="2">The sequence shown here is derived from an EMBL/GenBank/DDBJ whole genome shotgun (WGS) entry which is preliminary data.</text>
</comment>
<accession>A0A7J0F5T1</accession>
<evidence type="ECO:0000313" key="2">
    <source>
        <dbReference type="EMBL" id="GFY94068.1"/>
    </source>
</evidence>
<feature type="signal peptide" evidence="1">
    <location>
        <begin position="1"/>
        <end position="26"/>
    </location>
</feature>
<proteinExistence type="predicted"/>
<keyword evidence="1" id="KW-0732">Signal</keyword>
<protein>
    <recommendedName>
        <fullName evidence="4">Hydroxyproline-rich glycoprotein family protein</fullName>
    </recommendedName>
</protein>
<organism evidence="2 3">
    <name type="scientific">Actinidia rufa</name>
    <dbReference type="NCBI Taxonomy" id="165716"/>
    <lineage>
        <taxon>Eukaryota</taxon>
        <taxon>Viridiplantae</taxon>
        <taxon>Streptophyta</taxon>
        <taxon>Embryophyta</taxon>
        <taxon>Tracheophyta</taxon>
        <taxon>Spermatophyta</taxon>
        <taxon>Magnoliopsida</taxon>
        <taxon>eudicotyledons</taxon>
        <taxon>Gunneridae</taxon>
        <taxon>Pentapetalae</taxon>
        <taxon>asterids</taxon>
        <taxon>Ericales</taxon>
        <taxon>Actinidiaceae</taxon>
        <taxon>Actinidia</taxon>
    </lineage>
</organism>
<sequence length="117" mass="12448">MAALHHSLVLSLVVLMSFSGIKTSLAARHLLQTMPPIPTLPKATLPPLPTMPTLPQVTLPPPLPKPTLPLLPSSQIPSSLPNIPTLPSIPLPPLPSNFIAYNPNNNAFNSFLLTTSI</sequence>
<dbReference type="Proteomes" id="UP000585474">
    <property type="component" value="Unassembled WGS sequence"/>
</dbReference>
<name>A0A7J0F5T1_9ERIC</name>
<reference evidence="2 3" key="1">
    <citation type="submission" date="2019-07" db="EMBL/GenBank/DDBJ databases">
        <title>De Novo Assembly of kiwifruit Actinidia rufa.</title>
        <authorList>
            <person name="Sugita-Konishi S."/>
            <person name="Sato K."/>
            <person name="Mori E."/>
            <person name="Abe Y."/>
            <person name="Kisaki G."/>
            <person name="Hamano K."/>
            <person name="Suezawa K."/>
            <person name="Otani M."/>
            <person name="Fukuda T."/>
            <person name="Manabe T."/>
            <person name="Gomi K."/>
            <person name="Tabuchi M."/>
            <person name="Akimitsu K."/>
            <person name="Kataoka I."/>
        </authorList>
    </citation>
    <scope>NUCLEOTIDE SEQUENCE [LARGE SCALE GENOMIC DNA]</scope>
    <source>
        <strain evidence="3">cv. Fuchu</strain>
    </source>
</reference>
<feature type="chain" id="PRO_5029577373" description="Hydroxyproline-rich glycoprotein family protein" evidence="1">
    <location>
        <begin position="27"/>
        <end position="117"/>
    </location>
</feature>
<dbReference type="EMBL" id="BJWL01000009">
    <property type="protein sequence ID" value="GFY94068.1"/>
    <property type="molecule type" value="Genomic_DNA"/>
</dbReference>
<evidence type="ECO:0000256" key="1">
    <source>
        <dbReference type="SAM" id="SignalP"/>
    </source>
</evidence>
<gene>
    <name evidence="2" type="ORF">Acr_09g0005140</name>
</gene>
<dbReference type="PANTHER" id="PTHR33088:SF105">
    <property type="entry name" value="ESX-1 SECRETION-ASSOCIATED PROTEIN ESPE"/>
    <property type="match status" value="1"/>
</dbReference>
<dbReference type="AlphaFoldDB" id="A0A7J0F5T1"/>
<dbReference type="InterPro" id="IPR044659">
    <property type="entry name" value="PELPK1_2"/>
</dbReference>